<keyword evidence="11" id="KW-1185">Reference proteome</keyword>
<reference evidence="10 11" key="1">
    <citation type="submission" date="2014-04" db="EMBL/GenBank/DDBJ databases">
        <title>Whole genome of Muricauda olearia.</title>
        <authorList>
            <person name="Zhang X.-H."/>
            <person name="Tang K."/>
        </authorList>
    </citation>
    <scope>NUCLEOTIDE SEQUENCE [LARGE SCALE GENOMIC DNA]</scope>
    <source>
        <strain evidence="10 11">Th120</strain>
    </source>
</reference>
<dbReference type="Proteomes" id="UP000290261">
    <property type="component" value="Unassembled WGS sequence"/>
</dbReference>
<dbReference type="PANTHER" id="PTHR43065:SF46">
    <property type="entry name" value="C4-DICARBOXYLATE TRANSPORT SENSOR PROTEIN DCTB"/>
    <property type="match status" value="1"/>
</dbReference>
<evidence type="ECO:0000256" key="1">
    <source>
        <dbReference type="ARBA" id="ARBA00000085"/>
    </source>
</evidence>
<evidence type="ECO:0000256" key="3">
    <source>
        <dbReference type="ARBA" id="ARBA00022553"/>
    </source>
</evidence>
<accession>A0A444VKV4</accession>
<comment type="caution">
    <text evidence="10">The sequence shown here is derived from an EMBL/GenBank/DDBJ whole genome shotgun (WGS) entry which is preliminary data.</text>
</comment>
<evidence type="ECO:0000256" key="6">
    <source>
        <dbReference type="ARBA" id="ARBA00022777"/>
    </source>
</evidence>
<dbReference type="CDD" id="cd00082">
    <property type="entry name" value="HisKA"/>
    <property type="match status" value="1"/>
</dbReference>
<keyword evidence="7" id="KW-0067">ATP-binding</keyword>
<dbReference type="PANTHER" id="PTHR43065">
    <property type="entry name" value="SENSOR HISTIDINE KINASE"/>
    <property type="match status" value="1"/>
</dbReference>
<evidence type="ECO:0000256" key="2">
    <source>
        <dbReference type="ARBA" id="ARBA00012438"/>
    </source>
</evidence>
<dbReference type="EC" id="2.7.13.3" evidence="2"/>
<dbReference type="InterPro" id="IPR036097">
    <property type="entry name" value="HisK_dim/P_sf"/>
</dbReference>
<dbReference type="PROSITE" id="PS50109">
    <property type="entry name" value="HIS_KIN"/>
    <property type="match status" value="1"/>
</dbReference>
<name>A0A444VKV4_9FLAO</name>
<evidence type="ECO:0000259" key="9">
    <source>
        <dbReference type="PROSITE" id="PS50109"/>
    </source>
</evidence>
<evidence type="ECO:0000256" key="4">
    <source>
        <dbReference type="ARBA" id="ARBA00022679"/>
    </source>
</evidence>
<dbReference type="PRINTS" id="PR00344">
    <property type="entry name" value="BCTRLSENSOR"/>
</dbReference>
<dbReference type="InterPro" id="IPR003594">
    <property type="entry name" value="HATPase_dom"/>
</dbReference>
<sequence length="363" mass="40900">MHTAEEKLRERIKELTCLYEVTSLIVNCDYEQIEEVLRAIAHCLQRAWQFDADALVELQTSSLNIKTDEEMGKSVFLQSSIKVFNEQEGFIRVGYPSSKYTQSDFLIEEQRLLDNVCLEVGNLLERKEIKENQVDIRRQVEQADRLRILGEITAGIAHELNTPLANILGFAELLRERIEGDADAEKDLDKIISNAIFSREVVKKLMFFACEMPQERARVNIVPIIKDAIDLLGTTLSRNEVSCELEVSQENITLKIDKIQLTQVLFNLIVNALYFSPPKGKIVVAVCEHQETVVLKISDEGIGIPEDMANKVFDPFFTTKPVGEGSGLGLSVVHGIVKSHQGTIKHMPNSPSGTIFTIEFPKL</sequence>
<dbReference type="AlphaFoldDB" id="A0A444VKV4"/>
<dbReference type="GO" id="GO:0000155">
    <property type="term" value="F:phosphorelay sensor kinase activity"/>
    <property type="evidence" value="ECO:0007669"/>
    <property type="project" value="InterPro"/>
</dbReference>
<evidence type="ECO:0000313" key="10">
    <source>
        <dbReference type="EMBL" id="RYC51407.1"/>
    </source>
</evidence>
<keyword evidence="4" id="KW-0808">Transferase</keyword>
<protein>
    <recommendedName>
        <fullName evidence="2">histidine kinase</fullName>
        <ecNumber evidence="2">2.7.13.3</ecNumber>
    </recommendedName>
</protein>
<evidence type="ECO:0000313" key="11">
    <source>
        <dbReference type="Proteomes" id="UP000290261"/>
    </source>
</evidence>
<dbReference type="Gene3D" id="3.30.565.10">
    <property type="entry name" value="Histidine kinase-like ATPase, C-terminal domain"/>
    <property type="match status" value="1"/>
</dbReference>
<dbReference type="InterPro" id="IPR004358">
    <property type="entry name" value="Sig_transdc_His_kin-like_C"/>
</dbReference>
<proteinExistence type="predicted"/>
<comment type="catalytic activity">
    <reaction evidence="1">
        <text>ATP + protein L-histidine = ADP + protein N-phospho-L-histidine.</text>
        <dbReference type="EC" id="2.7.13.3"/>
    </reaction>
</comment>
<dbReference type="SMART" id="SM00388">
    <property type="entry name" value="HisKA"/>
    <property type="match status" value="1"/>
</dbReference>
<keyword evidence="6 10" id="KW-0418">Kinase</keyword>
<dbReference type="EMBL" id="JJMP01000006">
    <property type="protein sequence ID" value="RYC51407.1"/>
    <property type="molecule type" value="Genomic_DNA"/>
</dbReference>
<dbReference type="InterPro" id="IPR003661">
    <property type="entry name" value="HisK_dim/P_dom"/>
</dbReference>
<dbReference type="InterPro" id="IPR036890">
    <property type="entry name" value="HATPase_C_sf"/>
</dbReference>
<dbReference type="Pfam" id="PF00512">
    <property type="entry name" value="HisKA"/>
    <property type="match status" value="1"/>
</dbReference>
<dbReference type="Pfam" id="PF02518">
    <property type="entry name" value="HATPase_c"/>
    <property type="match status" value="1"/>
</dbReference>
<gene>
    <name evidence="10" type="ORF">DN53_14520</name>
</gene>
<dbReference type="Gene3D" id="1.10.287.130">
    <property type="match status" value="1"/>
</dbReference>
<keyword evidence="3" id="KW-0597">Phosphoprotein</keyword>
<dbReference type="SUPFAM" id="SSF47384">
    <property type="entry name" value="Homodimeric domain of signal transducing histidine kinase"/>
    <property type="match status" value="1"/>
</dbReference>
<evidence type="ECO:0000256" key="5">
    <source>
        <dbReference type="ARBA" id="ARBA00022741"/>
    </source>
</evidence>
<evidence type="ECO:0000256" key="8">
    <source>
        <dbReference type="ARBA" id="ARBA00023012"/>
    </source>
</evidence>
<dbReference type="SUPFAM" id="SSF55874">
    <property type="entry name" value="ATPase domain of HSP90 chaperone/DNA topoisomerase II/histidine kinase"/>
    <property type="match status" value="1"/>
</dbReference>
<dbReference type="SMART" id="SM00387">
    <property type="entry name" value="HATPase_c"/>
    <property type="match status" value="1"/>
</dbReference>
<keyword evidence="8" id="KW-0902">Two-component regulatory system</keyword>
<dbReference type="InterPro" id="IPR005467">
    <property type="entry name" value="His_kinase_dom"/>
</dbReference>
<keyword evidence="5" id="KW-0547">Nucleotide-binding</keyword>
<dbReference type="GO" id="GO:0005524">
    <property type="term" value="F:ATP binding"/>
    <property type="evidence" value="ECO:0007669"/>
    <property type="project" value="UniProtKB-KW"/>
</dbReference>
<feature type="domain" description="Histidine kinase" evidence="9">
    <location>
        <begin position="155"/>
        <end position="363"/>
    </location>
</feature>
<organism evidence="10 11">
    <name type="scientific">Flagellimonas olearia</name>
    <dbReference type="NCBI Taxonomy" id="552546"/>
    <lineage>
        <taxon>Bacteria</taxon>
        <taxon>Pseudomonadati</taxon>
        <taxon>Bacteroidota</taxon>
        <taxon>Flavobacteriia</taxon>
        <taxon>Flavobacteriales</taxon>
        <taxon>Flavobacteriaceae</taxon>
        <taxon>Flagellimonas</taxon>
    </lineage>
</organism>
<evidence type="ECO:0000256" key="7">
    <source>
        <dbReference type="ARBA" id="ARBA00022840"/>
    </source>
</evidence>
<dbReference type="RefSeq" id="WP_129654446.1">
    <property type="nucleotide sequence ID" value="NZ_ML142910.1"/>
</dbReference>